<evidence type="ECO:0000256" key="7">
    <source>
        <dbReference type="ARBA" id="ARBA00022729"/>
    </source>
</evidence>
<comment type="subcellular location">
    <subcellularLocation>
        <location evidence="3">Secreted</location>
    </subcellularLocation>
</comment>
<keyword evidence="10" id="KW-0325">Glycoprotein</keyword>
<dbReference type="GO" id="GO:0005576">
    <property type="term" value="C:extracellular region"/>
    <property type="evidence" value="ECO:0007669"/>
    <property type="project" value="UniProtKB-SubCell"/>
</dbReference>
<dbReference type="OrthoDB" id="5795902at2759"/>
<dbReference type="InterPro" id="IPR017853">
    <property type="entry name" value="GH"/>
</dbReference>
<dbReference type="PRINTS" id="PR00748">
    <property type="entry name" value="MELIBIASE"/>
</dbReference>
<dbReference type="SUPFAM" id="SSF51445">
    <property type="entry name" value="(Trans)glycosidases"/>
    <property type="match status" value="1"/>
</dbReference>
<comment type="catalytic activity">
    <reaction evidence="1 12">
        <text>Hydrolysis of terminal, non-reducing alpha-D-galactose residues in alpha-D-galactosides, including galactose oligosaccharides, galactomannans and galactolipids.</text>
        <dbReference type="EC" id="3.2.1.22"/>
    </reaction>
</comment>
<dbReference type="PROSITE" id="PS00512">
    <property type="entry name" value="ALPHA_GALACTOSIDASE"/>
    <property type="match status" value="1"/>
</dbReference>
<gene>
    <name evidence="15" type="ORF">OIDMADRAFT_140891</name>
</gene>
<dbReference type="Pfam" id="PF16499">
    <property type="entry name" value="Melibiase_2"/>
    <property type="match status" value="1"/>
</dbReference>
<evidence type="ECO:0000256" key="5">
    <source>
        <dbReference type="ARBA" id="ARBA00012755"/>
    </source>
</evidence>
<keyword evidence="16" id="KW-1185">Reference proteome</keyword>
<evidence type="ECO:0000256" key="6">
    <source>
        <dbReference type="ARBA" id="ARBA00022525"/>
    </source>
</evidence>
<keyword evidence="8 12" id="KW-0378">Hydrolase</keyword>
<comment type="function">
    <text evidence="2">Hydrolyzes a variety of simple alpha-D-galactoside as well as more complex molecules such as oligosaccharides and polysaccharides.</text>
</comment>
<dbReference type="EC" id="3.2.1.22" evidence="5 12"/>
<evidence type="ECO:0000256" key="9">
    <source>
        <dbReference type="ARBA" id="ARBA00023157"/>
    </source>
</evidence>
<dbReference type="InterPro" id="IPR041233">
    <property type="entry name" value="Melibiase_C"/>
</dbReference>
<dbReference type="FunFam" id="3.20.20.70:FF:000202">
    <property type="entry name" value="Alpha-galactosidase"/>
    <property type="match status" value="1"/>
</dbReference>
<keyword evidence="11 12" id="KW-0326">Glycosidase</keyword>
<dbReference type="PANTHER" id="PTHR11452:SF75">
    <property type="entry name" value="ALPHA-GALACTOSIDASE MEL1"/>
    <property type="match status" value="1"/>
</dbReference>
<evidence type="ECO:0000256" key="12">
    <source>
        <dbReference type="RuleBase" id="RU361168"/>
    </source>
</evidence>
<protein>
    <recommendedName>
        <fullName evidence="5 12">Alpha-galactosidase</fullName>
        <ecNumber evidence="5 12">3.2.1.22</ecNumber>
    </recommendedName>
    <alternativeName>
        <fullName evidence="12">Melibiase</fullName>
    </alternativeName>
</protein>
<comment type="similarity">
    <text evidence="4 12">Belongs to the glycosyl hydrolase 27 family.</text>
</comment>
<evidence type="ECO:0000256" key="8">
    <source>
        <dbReference type="ARBA" id="ARBA00022801"/>
    </source>
</evidence>
<reference evidence="15 16" key="1">
    <citation type="submission" date="2014-04" db="EMBL/GenBank/DDBJ databases">
        <authorList>
            <consortium name="DOE Joint Genome Institute"/>
            <person name="Kuo A."/>
            <person name="Martino E."/>
            <person name="Perotto S."/>
            <person name="Kohler A."/>
            <person name="Nagy L.G."/>
            <person name="Floudas D."/>
            <person name="Copeland A."/>
            <person name="Barry K.W."/>
            <person name="Cichocki N."/>
            <person name="Veneault-Fourrey C."/>
            <person name="LaButti K."/>
            <person name="Lindquist E.A."/>
            <person name="Lipzen A."/>
            <person name="Lundell T."/>
            <person name="Morin E."/>
            <person name="Murat C."/>
            <person name="Sun H."/>
            <person name="Tunlid A."/>
            <person name="Henrissat B."/>
            <person name="Grigoriev I.V."/>
            <person name="Hibbett D.S."/>
            <person name="Martin F."/>
            <person name="Nordberg H.P."/>
            <person name="Cantor M.N."/>
            <person name="Hua S.X."/>
        </authorList>
    </citation>
    <scope>NUCLEOTIDE SEQUENCE [LARGE SCALE GENOMIC DNA]</scope>
    <source>
        <strain evidence="15 16">Zn</strain>
    </source>
</reference>
<keyword evidence="6" id="KW-0964">Secreted</keyword>
<dbReference type="InterPro" id="IPR013780">
    <property type="entry name" value="Glyco_hydro_b"/>
</dbReference>
<feature type="signal peptide" evidence="13">
    <location>
        <begin position="1"/>
        <end position="15"/>
    </location>
</feature>
<dbReference type="PANTHER" id="PTHR11452">
    <property type="entry name" value="ALPHA-GALACTOSIDASE/ALPHA-N-ACETYLGALACTOSAMINIDASE"/>
    <property type="match status" value="1"/>
</dbReference>
<dbReference type="Pfam" id="PF17801">
    <property type="entry name" value="Melibiase_C"/>
    <property type="match status" value="1"/>
</dbReference>
<evidence type="ECO:0000256" key="2">
    <source>
        <dbReference type="ARBA" id="ARBA00003969"/>
    </source>
</evidence>
<evidence type="ECO:0000313" key="16">
    <source>
        <dbReference type="Proteomes" id="UP000054321"/>
    </source>
</evidence>
<evidence type="ECO:0000313" key="15">
    <source>
        <dbReference type="EMBL" id="KIN08522.1"/>
    </source>
</evidence>
<dbReference type="CDD" id="cd14792">
    <property type="entry name" value="GH27"/>
    <property type="match status" value="1"/>
</dbReference>
<feature type="chain" id="PRO_5012610405" description="Alpha-galactosidase" evidence="13">
    <location>
        <begin position="16"/>
        <end position="495"/>
    </location>
</feature>
<dbReference type="SUPFAM" id="SSF51011">
    <property type="entry name" value="Glycosyl hydrolase domain"/>
    <property type="match status" value="1"/>
</dbReference>
<evidence type="ECO:0000256" key="4">
    <source>
        <dbReference type="ARBA" id="ARBA00009743"/>
    </source>
</evidence>
<evidence type="ECO:0000259" key="14">
    <source>
        <dbReference type="Pfam" id="PF17801"/>
    </source>
</evidence>
<dbReference type="AlphaFoldDB" id="A0A0C3I265"/>
<dbReference type="GO" id="GO:0004557">
    <property type="term" value="F:alpha-galactosidase activity"/>
    <property type="evidence" value="ECO:0007669"/>
    <property type="project" value="UniProtKB-EC"/>
</dbReference>
<dbReference type="InterPro" id="IPR002241">
    <property type="entry name" value="Glyco_hydro_27"/>
</dbReference>
<dbReference type="InterPro" id="IPR006215">
    <property type="entry name" value="Glyco_hydro_melibiase"/>
</dbReference>
<accession>A0A0C3I265</accession>
<dbReference type="InParanoid" id="A0A0C3I265"/>
<dbReference type="Gene3D" id="2.60.40.1180">
    <property type="entry name" value="Golgi alpha-mannosidase II"/>
    <property type="match status" value="1"/>
</dbReference>
<proteinExistence type="inferred from homology"/>
<dbReference type="HOGENOM" id="CLU_013093_1_0_1"/>
<keyword evidence="7 13" id="KW-0732">Signal</keyword>
<feature type="domain" description="Alpha galactosidase C-terminal" evidence="14">
    <location>
        <begin position="342"/>
        <end position="406"/>
    </location>
</feature>
<reference evidence="16" key="2">
    <citation type="submission" date="2015-01" db="EMBL/GenBank/DDBJ databases">
        <title>Evolutionary Origins and Diversification of the Mycorrhizal Mutualists.</title>
        <authorList>
            <consortium name="DOE Joint Genome Institute"/>
            <consortium name="Mycorrhizal Genomics Consortium"/>
            <person name="Kohler A."/>
            <person name="Kuo A."/>
            <person name="Nagy L.G."/>
            <person name="Floudas D."/>
            <person name="Copeland A."/>
            <person name="Barry K.W."/>
            <person name="Cichocki N."/>
            <person name="Veneault-Fourrey C."/>
            <person name="LaButti K."/>
            <person name="Lindquist E.A."/>
            <person name="Lipzen A."/>
            <person name="Lundell T."/>
            <person name="Morin E."/>
            <person name="Murat C."/>
            <person name="Riley R."/>
            <person name="Ohm R."/>
            <person name="Sun H."/>
            <person name="Tunlid A."/>
            <person name="Henrissat B."/>
            <person name="Grigoriev I.V."/>
            <person name="Hibbett D.S."/>
            <person name="Martin F."/>
        </authorList>
    </citation>
    <scope>NUCLEOTIDE SEQUENCE [LARGE SCALE GENOMIC DNA]</scope>
    <source>
        <strain evidence="16">Zn</strain>
    </source>
</reference>
<evidence type="ECO:0000256" key="10">
    <source>
        <dbReference type="ARBA" id="ARBA00023180"/>
    </source>
</evidence>
<dbReference type="EMBL" id="KN832870">
    <property type="protein sequence ID" value="KIN08522.1"/>
    <property type="molecule type" value="Genomic_DNA"/>
</dbReference>
<dbReference type="InterPro" id="IPR013785">
    <property type="entry name" value="Aldolase_TIM"/>
</dbReference>
<evidence type="ECO:0000256" key="3">
    <source>
        <dbReference type="ARBA" id="ARBA00004613"/>
    </source>
</evidence>
<organism evidence="15 16">
    <name type="scientific">Oidiodendron maius (strain Zn)</name>
    <dbReference type="NCBI Taxonomy" id="913774"/>
    <lineage>
        <taxon>Eukaryota</taxon>
        <taxon>Fungi</taxon>
        <taxon>Dikarya</taxon>
        <taxon>Ascomycota</taxon>
        <taxon>Pezizomycotina</taxon>
        <taxon>Leotiomycetes</taxon>
        <taxon>Leotiomycetes incertae sedis</taxon>
        <taxon>Myxotrichaceae</taxon>
        <taxon>Oidiodendron</taxon>
    </lineage>
</organism>
<evidence type="ECO:0000256" key="11">
    <source>
        <dbReference type="ARBA" id="ARBA00023295"/>
    </source>
</evidence>
<name>A0A0C3I265_OIDMZ</name>
<dbReference type="GO" id="GO:0005995">
    <property type="term" value="P:melibiose catabolic process"/>
    <property type="evidence" value="ECO:0007669"/>
    <property type="project" value="UniProtKB-ARBA"/>
</dbReference>
<dbReference type="STRING" id="913774.A0A0C3I265"/>
<sequence length="495" mass="54916">MSLLVVLYTFATLNAIPVNAVNNGLARTPPLGWNNWYSTYCDVSEDLVLDTSQLLVDTGLRDLGYQYVVLDDCWAEEQRDETGHWRADSAKFPNGMKYVADTLHERGLLFGMYSSAGEFTCAGYPGSLDHEKEDAEDLAAWSVDYFKYDNCFNLGRSGTALTSFNRYKAMGDALNATGRPMVYSLCSWGEDQVHTWGMSIANSWRMSGDIYNSFTRPDALCSCDDERDPQCISPGTHCSLLFVLNHVSAYADKSRPGAWNDLDILQVGIGGMTDEENKAHFALWAAIKSPILLGHDLRVTDAKTLSIVNNPAILAISQDPLATAALRVQRDLNVPKDKYGIGETQVWSGHLAHGDQLVILLNMANEKQTISVPLEEIFVRDGAGGIAPQNHINWEVYDLWADRMSDKDAESILGAADGSAREHVFQQLNWYNVTELSYSEGLKQRDPRLMGKKVGAIPAQGTLEAEVSRHAAKVFRLRSVEDSSTKRRVAIKDEL</sequence>
<dbReference type="Proteomes" id="UP000054321">
    <property type="component" value="Unassembled WGS sequence"/>
</dbReference>
<evidence type="ECO:0000256" key="13">
    <source>
        <dbReference type="SAM" id="SignalP"/>
    </source>
</evidence>
<dbReference type="InterPro" id="IPR000111">
    <property type="entry name" value="Glyco_hydro_27/36_CS"/>
</dbReference>
<keyword evidence="9 12" id="KW-1015">Disulfide bond</keyword>
<dbReference type="PRINTS" id="PR00740">
    <property type="entry name" value="GLHYDRLASE27"/>
</dbReference>
<dbReference type="Gene3D" id="3.20.20.70">
    <property type="entry name" value="Aldolase class I"/>
    <property type="match status" value="1"/>
</dbReference>
<evidence type="ECO:0000256" key="1">
    <source>
        <dbReference type="ARBA" id="ARBA00001255"/>
    </source>
</evidence>